<protein>
    <submittedName>
        <fullName evidence="1">Uncharacterized protein</fullName>
    </submittedName>
</protein>
<organism evidence="1 2">
    <name type="scientific">Membranihabitans marinus</name>
    <dbReference type="NCBI Taxonomy" id="1227546"/>
    <lineage>
        <taxon>Bacteria</taxon>
        <taxon>Pseudomonadati</taxon>
        <taxon>Bacteroidota</taxon>
        <taxon>Saprospiria</taxon>
        <taxon>Saprospirales</taxon>
        <taxon>Saprospiraceae</taxon>
        <taxon>Membranihabitans</taxon>
    </lineage>
</organism>
<evidence type="ECO:0000313" key="2">
    <source>
        <dbReference type="Proteomes" id="UP000753961"/>
    </source>
</evidence>
<dbReference type="EMBL" id="JAHVHU010000002">
    <property type="protein sequence ID" value="MBY5956714.1"/>
    <property type="molecule type" value="Genomic_DNA"/>
</dbReference>
<accession>A0A953LBJ9</accession>
<dbReference type="Proteomes" id="UP000753961">
    <property type="component" value="Unassembled WGS sequence"/>
</dbReference>
<keyword evidence="2" id="KW-1185">Reference proteome</keyword>
<reference evidence="1" key="1">
    <citation type="submission" date="2021-06" db="EMBL/GenBank/DDBJ databases">
        <title>44 bacteria genomes isolated from Dapeng, Shenzhen.</title>
        <authorList>
            <person name="Zheng W."/>
            <person name="Yu S."/>
            <person name="Huang Y."/>
        </authorList>
    </citation>
    <scope>NUCLEOTIDE SEQUENCE</scope>
    <source>
        <strain evidence="1">DP5N28-2</strain>
    </source>
</reference>
<dbReference type="AlphaFoldDB" id="A0A953LBJ9"/>
<name>A0A953LBJ9_9BACT</name>
<evidence type="ECO:0000313" key="1">
    <source>
        <dbReference type="EMBL" id="MBY5956714.1"/>
    </source>
</evidence>
<comment type="caution">
    <text evidence="1">The sequence shown here is derived from an EMBL/GenBank/DDBJ whole genome shotgun (WGS) entry which is preliminary data.</text>
</comment>
<dbReference type="RefSeq" id="WP_222578235.1">
    <property type="nucleotide sequence ID" value="NZ_JAHVHU010000002.1"/>
</dbReference>
<proteinExistence type="predicted"/>
<gene>
    <name evidence="1" type="ORF">KUV50_01110</name>
</gene>
<sequence length="310" mass="35442">MTKFMIDRACCENGSGVDNQPKDCLGKWKQELEHVSNEYNEMLAETNSYHDAYTNSLIWETKLHRWHELVKTTDGKADEVVNVLQFLADRINLLCKNSHCTVEALEKIICLVKRIFDAFYSYDEDQTGLKDKIIAFKKEVECSNASDEDKAEAIKCIENYEAKIMIVCELQTAILDKLLETLKCTILLDHFFCDENSGLKQKIIGIIDDFELGLPEEEQCGTGGQQEEGNDYDPEFPCDPEKVKPKPKFRIGQENTYFNEVAEAYETAKEKTRTLKEKWISHKKNSDNKLSHKTSLTEAIRAAEAAESGK</sequence>